<organism evidence="4 5">
    <name type="scientific">Trichogramma kaykai</name>
    <dbReference type="NCBI Taxonomy" id="54128"/>
    <lineage>
        <taxon>Eukaryota</taxon>
        <taxon>Metazoa</taxon>
        <taxon>Ecdysozoa</taxon>
        <taxon>Arthropoda</taxon>
        <taxon>Hexapoda</taxon>
        <taxon>Insecta</taxon>
        <taxon>Pterygota</taxon>
        <taxon>Neoptera</taxon>
        <taxon>Endopterygota</taxon>
        <taxon>Hymenoptera</taxon>
        <taxon>Apocrita</taxon>
        <taxon>Proctotrupomorpha</taxon>
        <taxon>Chalcidoidea</taxon>
        <taxon>Trichogrammatidae</taxon>
        <taxon>Trichogramma</taxon>
    </lineage>
</organism>
<gene>
    <name evidence="4" type="ORF">TKK_015806</name>
</gene>
<sequence>MPKCFAKYKMTRAVLDCLEITTIKTKCLKCRIPTYSVYKCNHTVKFMTGVAPSGLTIFVSKAYEGRMSDKQIFLRSRLLDQLKRGLDAVMVDKGFSIDKECAELGIKLIRPPFLRKNSQFTPQQSTSNRDIASARVHVKRKIQRIRKFNI</sequence>
<dbReference type="PANTHER" id="PTHR23080:SF141">
    <property type="entry name" value="TRANSPOSASE HELIX-TURN-HELIX DOMAIN-CONTAINING PROTEIN"/>
    <property type="match status" value="1"/>
</dbReference>
<dbReference type="Proteomes" id="UP001627154">
    <property type="component" value="Unassembled WGS sequence"/>
</dbReference>
<comment type="caution">
    <text evidence="4">The sequence shown here is derived from an EMBL/GenBank/DDBJ whole genome shotgun (WGS) entry which is preliminary data.</text>
</comment>
<dbReference type="InterPro" id="IPR027806">
    <property type="entry name" value="HARBI1_dom"/>
</dbReference>
<protein>
    <recommendedName>
        <fullName evidence="3">DDE Tnp4 domain-containing protein</fullName>
    </recommendedName>
</protein>
<keyword evidence="5" id="KW-1185">Reference proteome</keyword>
<evidence type="ECO:0000256" key="1">
    <source>
        <dbReference type="ARBA" id="ARBA00001968"/>
    </source>
</evidence>
<keyword evidence="2" id="KW-0479">Metal-binding</keyword>
<feature type="domain" description="DDE Tnp4" evidence="3">
    <location>
        <begin position="15"/>
        <end position="150"/>
    </location>
</feature>
<evidence type="ECO:0000256" key="2">
    <source>
        <dbReference type="ARBA" id="ARBA00022723"/>
    </source>
</evidence>
<evidence type="ECO:0000313" key="5">
    <source>
        <dbReference type="Proteomes" id="UP001627154"/>
    </source>
</evidence>
<dbReference type="Pfam" id="PF13359">
    <property type="entry name" value="DDE_Tnp_4"/>
    <property type="match status" value="1"/>
</dbReference>
<dbReference type="PANTHER" id="PTHR23080">
    <property type="entry name" value="THAP DOMAIN PROTEIN"/>
    <property type="match status" value="1"/>
</dbReference>
<dbReference type="AlphaFoldDB" id="A0ABD2WAV6"/>
<evidence type="ECO:0000313" key="4">
    <source>
        <dbReference type="EMBL" id="KAL3389607.1"/>
    </source>
</evidence>
<evidence type="ECO:0000259" key="3">
    <source>
        <dbReference type="Pfam" id="PF13359"/>
    </source>
</evidence>
<reference evidence="4 5" key="1">
    <citation type="journal article" date="2024" name="bioRxiv">
        <title>A reference genome for Trichogramma kaykai: A tiny desert-dwelling parasitoid wasp with competing sex-ratio distorters.</title>
        <authorList>
            <person name="Culotta J."/>
            <person name="Lindsey A.R."/>
        </authorList>
    </citation>
    <scope>NUCLEOTIDE SEQUENCE [LARGE SCALE GENOMIC DNA]</scope>
    <source>
        <strain evidence="4 5">KSX58</strain>
    </source>
</reference>
<comment type="cofactor">
    <cofactor evidence="1">
        <name>a divalent metal cation</name>
        <dbReference type="ChEBI" id="CHEBI:60240"/>
    </cofactor>
</comment>
<dbReference type="GO" id="GO:0046872">
    <property type="term" value="F:metal ion binding"/>
    <property type="evidence" value="ECO:0007669"/>
    <property type="project" value="UniProtKB-KW"/>
</dbReference>
<proteinExistence type="predicted"/>
<name>A0ABD2WAV6_9HYME</name>
<dbReference type="EMBL" id="JBJJXI010000123">
    <property type="protein sequence ID" value="KAL3389607.1"/>
    <property type="molecule type" value="Genomic_DNA"/>
</dbReference>
<accession>A0ABD2WAV6</accession>